<dbReference type="InterPro" id="IPR011032">
    <property type="entry name" value="GroES-like_sf"/>
</dbReference>
<dbReference type="Pfam" id="PF11905">
    <property type="entry name" value="DUF3425"/>
    <property type="match status" value="1"/>
</dbReference>
<name>A0ABR4GIG6_9EURO</name>
<accession>A0ABR4GIG6</accession>
<dbReference type="InterPro" id="IPR013149">
    <property type="entry name" value="ADH-like_C"/>
</dbReference>
<dbReference type="EMBL" id="JBFTWV010000010">
    <property type="protein sequence ID" value="KAL2798863.1"/>
    <property type="molecule type" value="Genomic_DNA"/>
</dbReference>
<dbReference type="Gene3D" id="3.90.180.10">
    <property type="entry name" value="Medium-chain alcohol dehydrogenases, catalytic domain"/>
    <property type="match status" value="1"/>
</dbReference>
<dbReference type="Gene3D" id="3.40.50.720">
    <property type="entry name" value="NAD(P)-binding Rossmann-like Domain"/>
    <property type="match status" value="1"/>
</dbReference>
<reference evidence="5 6" key="1">
    <citation type="submission" date="2024-07" db="EMBL/GenBank/DDBJ databases">
        <title>Section-level genome sequencing and comparative genomics of Aspergillus sections Usti and Cavernicolus.</title>
        <authorList>
            <consortium name="Lawrence Berkeley National Laboratory"/>
            <person name="Nybo J.L."/>
            <person name="Vesth T.C."/>
            <person name="Theobald S."/>
            <person name="Frisvad J.C."/>
            <person name="Larsen T.O."/>
            <person name="Kjaerboelling I."/>
            <person name="Rothschild-Mancinelli K."/>
            <person name="Lyhne E.K."/>
            <person name="Kogle M.E."/>
            <person name="Barry K."/>
            <person name="Clum A."/>
            <person name="Na H."/>
            <person name="Ledsgaard L."/>
            <person name="Lin J."/>
            <person name="Lipzen A."/>
            <person name="Kuo A."/>
            <person name="Riley R."/>
            <person name="Mondo S."/>
            <person name="Labutti K."/>
            <person name="Haridas S."/>
            <person name="Pangalinan J."/>
            <person name="Salamov A.A."/>
            <person name="Simmons B.A."/>
            <person name="Magnuson J.K."/>
            <person name="Chen J."/>
            <person name="Drula E."/>
            <person name="Henrissat B."/>
            <person name="Wiebenga A."/>
            <person name="Lubbers R.J."/>
            <person name="Gomes A.C."/>
            <person name="Makela M.R."/>
            <person name="Stajich J."/>
            <person name="Grigoriev I.V."/>
            <person name="Mortensen U.H."/>
            <person name="De Vries R.P."/>
            <person name="Baker S.E."/>
            <person name="Andersen M.R."/>
        </authorList>
    </citation>
    <scope>NUCLEOTIDE SEQUENCE [LARGE SCALE GENOMIC DNA]</scope>
    <source>
        <strain evidence="5 6">CBS 209.92</strain>
    </source>
</reference>
<organism evidence="5 6">
    <name type="scientific">Aspergillus keveii</name>
    <dbReference type="NCBI Taxonomy" id="714993"/>
    <lineage>
        <taxon>Eukaryota</taxon>
        <taxon>Fungi</taxon>
        <taxon>Dikarya</taxon>
        <taxon>Ascomycota</taxon>
        <taxon>Pezizomycotina</taxon>
        <taxon>Eurotiomycetes</taxon>
        <taxon>Eurotiomycetidae</taxon>
        <taxon>Eurotiales</taxon>
        <taxon>Aspergillaceae</taxon>
        <taxon>Aspergillus</taxon>
        <taxon>Aspergillus subgen. Nidulantes</taxon>
    </lineage>
</organism>
<evidence type="ECO:0000256" key="1">
    <source>
        <dbReference type="ARBA" id="ARBA00008072"/>
    </source>
</evidence>
<proteinExistence type="inferred from homology"/>
<dbReference type="InterPro" id="IPR036291">
    <property type="entry name" value="NAD(P)-bd_dom_sf"/>
</dbReference>
<dbReference type="Pfam" id="PF08240">
    <property type="entry name" value="ADH_N"/>
    <property type="match status" value="1"/>
</dbReference>
<evidence type="ECO:0000313" key="6">
    <source>
        <dbReference type="Proteomes" id="UP001610563"/>
    </source>
</evidence>
<evidence type="ECO:0000256" key="2">
    <source>
        <dbReference type="ARBA" id="ARBA00023002"/>
    </source>
</evidence>
<feature type="domain" description="Enoyl reductase (ER)" evidence="4">
    <location>
        <begin position="297"/>
        <end position="634"/>
    </location>
</feature>
<feature type="region of interest" description="Disordered" evidence="3">
    <location>
        <begin position="1"/>
        <end position="25"/>
    </location>
</feature>
<protein>
    <submittedName>
        <fullName evidence="5">NAD(P)-binding protein</fullName>
    </submittedName>
</protein>
<evidence type="ECO:0000259" key="4">
    <source>
        <dbReference type="SMART" id="SM00829"/>
    </source>
</evidence>
<sequence length="641" mass="71066">MKIHKLPHRLAVAHPPEDDWTGVTNPATRRRLQNRVNCSAGLRREARNKNGAQTSRALTGSTAQQHELTPTNRTTGSSSTIHDSAHCDSITCNLSEAQHTQCTFAPPNLHELMTQFKKRALTAYISGSPRTDLLLNLSRLNVLRAAYENVLALGMTVEWMCQDNTVSIFSMTGPHRQQHHQPLPSSSGKITTIPQSLHPTPLQLTTPHHPWLDIFPFPAMRDNMILAGDQLDDDELCHDLTAFWDTRSSGAMMLVWGTPWDPANWEVTEEFARKWGWFLRGCPEILVSTNRWRGRRGERAIHWREVFVVHDRSIPTPRNDEILVKTTSVALNPTDWKHIDFLAPPGVLIGCDYAGTVEEVGTAVKKPFRKGDRICGFVHESNTLHPEIGAFAEYIVVKGDLQYKIPEWMSFQEAVTVGLGVTTAALGLYRSLGLALPTEPLKKEGKKQILVYGGSTATGTLAIQFAKLSGHEVLTTCSPRHFERVKGLGADAVFDYNEPGSASAIRAQTNDRLTMAFDTVSVESSAKYCDLALSSKGGHYSSLLPIKIERENVQSRSKMAYTVFGEGFIFGPKEIPAQPEDRTFMEQFCGIFEDLLASGKVKVHPPRVCDGGLDGILDGLQLLREGKVSGEKLVYNIADTP</sequence>
<dbReference type="SUPFAM" id="SSF50129">
    <property type="entry name" value="GroES-like"/>
    <property type="match status" value="1"/>
</dbReference>
<dbReference type="Proteomes" id="UP001610563">
    <property type="component" value="Unassembled WGS sequence"/>
</dbReference>
<keyword evidence="2" id="KW-0560">Oxidoreductase</keyword>
<dbReference type="InterPro" id="IPR021833">
    <property type="entry name" value="DUF3425"/>
</dbReference>
<comment type="caution">
    <text evidence="5">The sequence shown here is derived from an EMBL/GenBank/DDBJ whole genome shotgun (WGS) entry which is preliminary data.</text>
</comment>
<comment type="similarity">
    <text evidence="1">Belongs to the zinc-containing alcohol dehydrogenase family.</text>
</comment>
<feature type="compositionally biased region" description="Polar residues" evidence="3">
    <location>
        <begin position="50"/>
        <end position="82"/>
    </location>
</feature>
<dbReference type="InterPro" id="IPR013154">
    <property type="entry name" value="ADH-like_N"/>
</dbReference>
<dbReference type="InterPro" id="IPR047122">
    <property type="entry name" value="Trans-enoyl_RdTase-like"/>
</dbReference>
<gene>
    <name evidence="5" type="ORF">BJX66DRAFT_346162</name>
</gene>
<dbReference type="SMART" id="SM00829">
    <property type="entry name" value="PKS_ER"/>
    <property type="match status" value="1"/>
</dbReference>
<keyword evidence="6" id="KW-1185">Reference proteome</keyword>
<dbReference type="InterPro" id="IPR020843">
    <property type="entry name" value="ER"/>
</dbReference>
<dbReference type="PANTHER" id="PTHR45348:SF2">
    <property type="entry name" value="ZINC-TYPE ALCOHOL DEHYDROGENASE-LIKE PROTEIN C2E1P3.01"/>
    <property type="match status" value="1"/>
</dbReference>
<evidence type="ECO:0000256" key="3">
    <source>
        <dbReference type="SAM" id="MobiDB-lite"/>
    </source>
</evidence>
<dbReference type="Pfam" id="PF00107">
    <property type="entry name" value="ADH_zinc_N"/>
    <property type="match status" value="1"/>
</dbReference>
<dbReference type="PANTHER" id="PTHR45348">
    <property type="entry name" value="HYPOTHETICAL OXIDOREDUCTASE (EUROFUNG)"/>
    <property type="match status" value="1"/>
</dbReference>
<dbReference type="SUPFAM" id="SSF51735">
    <property type="entry name" value="NAD(P)-binding Rossmann-fold domains"/>
    <property type="match status" value="1"/>
</dbReference>
<feature type="region of interest" description="Disordered" evidence="3">
    <location>
        <begin position="44"/>
        <end position="82"/>
    </location>
</feature>
<evidence type="ECO:0000313" key="5">
    <source>
        <dbReference type="EMBL" id="KAL2798863.1"/>
    </source>
</evidence>
<dbReference type="CDD" id="cd08249">
    <property type="entry name" value="enoyl_reductase_like"/>
    <property type="match status" value="1"/>
</dbReference>